<name>A0A0D2LV62_HYPSF</name>
<dbReference type="STRING" id="945553.A0A0D2LV62"/>
<feature type="non-terminal residue" evidence="1">
    <location>
        <position position="1"/>
    </location>
</feature>
<dbReference type="OrthoDB" id="3253623at2759"/>
<dbReference type="OMA" id="HEIRTVW"/>
<evidence type="ECO:0000313" key="2">
    <source>
        <dbReference type="Proteomes" id="UP000054270"/>
    </source>
</evidence>
<dbReference type="EMBL" id="KN817669">
    <property type="protein sequence ID" value="KJA14683.1"/>
    <property type="molecule type" value="Genomic_DNA"/>
</dbReference>
<reference evidence="2" key="1">
    <citation type="submission" date="2014-04" db="EMBL/GenBank/DDBJ databases">
        <title>Evolutionary Origins and Diversification of the Mycorrhizal Mutualists.</title>
        <authorList>
            <consortium name="DOE Joint Genome Institute"/>
            <consortium name="Mycorrhizal Genomics Consortium"/>
            <person name="Kohler A."/>
            <person name="Kuo A."/>
            <person name="Nagy L.G."/>
            <person name="Floudas D."/>
            <person name="Copeland A."/>
            <person name="Barry K.W."/>
            <person name="Cichocki N."/>
            <person name="Veneault-Fourrey C."/>
            <person name="LaButti K."/>
            <person name="Lindquist E.A."/>
            <person name="Lipzen A."/>
            <person name="Lundell T."/>
            <person name="Morin E."/>
            <person name="Murat C."/>
            <person name="Riley R."/>
            <person name="Ohm R."/>
            <person name="Sun H."/>
            <person name="Tunlid A."/>
            <person name="Henrissat B."/>
            <person name="Grigoriev I.V."/>
            <person name="Hibbett D.S."/>
            <person name="Martin F."/>
        </authorList>
    </citation>
    <scope>NUCLEOTIDE SEQUENCE [LARGE SCALE GENOMIC DNA]</scope>
    <source>
        <strain evidence="2">FD-334 SS-4</strain>
    </source>
</reference>
<proteinExistence type="predicted"/>
<dbReference type="AlphaFoldDB" id="A0A0D2LV62"/>
<gene>
    <name evidence="1" type="ORF">HYPSUDRAFT_94559</name>
</gene>
<dbReference type="Proteomes" id="UP000054270">
    <property type="component" value="Unassembled WGS sequence"/>
</dbReference>
<dbReference type="Pfam" id="PF02992">
    <property type="entry name" value="Transposase_21"/>
    <property type="match status" value="1"/>
</dbReference>
<feature type="non-terminal residue" evidence="1">
    <location>
        <position position="144"/>
    </location>
</feature>
<dbReference type="InterPro" id="IPR004242">
    <property type="entry name" value="Transposase_21"/>
</dbReference>
<evidence type="ECO:0000313" key="1">
    <source>
        <dbReference type="EMBL" id="KJA14683.1"/>
    </source>
</evidence>
<keyword evidence="2" id="KW-1185">Reference proteome</keyword>
<sequence>PLKIYSHHDFKSWLGRLLSRPGIEDMIASRPYTSGLAPESVDDIWLSKVFSSLKDSSGKRFYPGPGSEARLVFSLSVDSFNPFGNKIAKQSVSSTGIWLVLLNLPPNVRHLPENLYLTGIIPGPNKPSLTDMNHYLQLVVNEFL</sequence>
<accession>A0A0D2LV62</accession>
<organism evidence="1 2">
    <name type="scientific">Hypholoma sublateritium (strain FD-334 SS-4)</name>
    <dbReference type="NCBI Taxonomy" id="945553"/>
    <lineage>
        <taxon>Eukaryota</taxon>
        <taxon>Fungi</taxon>
        <taxon>Dikarya</taxon>
        <taxon>Basidiomycota</taxon>
        <taxon>Agaricomycotina</taxon>
        <taxon>Agaricomycetes</taxon>
        <taxon>Agaricomycetidae</taxon>
        <taxon>Agaricales</taxon>
        <taxon>Agaricineae</taxon>
        <taxon>Strophariaceae</taxon>
        <taxon>Hypholoma</taxon>
    </lineage>
</organism>
<protein>
    <submittedName>
        <fullName evidence="1">Uncharacterized protein</fullName>
    </submittedName>
</protein>